<dbReference type="InterPro" id="IPR025944">
    <property type="entry name" value="Sigma_54_int_dom_CS"/>
</dbReference>
<dbReference type="SUPFAM" id="SSF55785">
    <property type="entry name" value="PYP-like sensor domain (PAS domain)"/>
    <property type="match status" value="2"/>
</dbReference>
<feature type="domain" description="Sigma-54 factor interaction" evidence="6">
    <location>
        <begin position="337"/>
        <end position="563"/>
    </location>
</feature>
<dbReference type="Gene3D" id="3.30.450.20">
    <property type="entry name" value="PAS domain"/>
    <property type="match status" value="2"/>
</dbReference>
<dbReference type="InterPro" id="IPR035965">
    <property type="entry name" value="PAS-like_dom_sf"/>
</dbReference>
<accession>I4C5U3</accession>
<evidence type="ECO:0000256" key="4">
    <source>
        <dbReference type="ARBA" id="ARBA00023163"/>
    </source>
</evidence>
<dbReference type="SMART" id="SM00091">
    <property type="entry name" value="PAS"/>
    <property type="match status" value="2"/>
</dbReference>
<dbReference type="NCBIfam" id="TIGR00229">
    <property type="entry name" value="sensory_box"/>
    <property type="match status" value="1"/>
</dbReference>
<dbReference type="PROSITE" id="PS50112">
    <property type="entry name" value="PAS"/>
    <property type="match status" value="1"/>
</dbReference>
<keyword evidence="5" id="KW-0175">Coiled coil</keyword>
<dbReference type="PROSITE" id="PS50045">
    <property type="entry name" value="SIGMA54_INTERACT_4"/>
    <property type="match status" value="1"/>
</dbReference>
<dbReference type="InterPro" id="IPR009057">
    <property type="entry name" value="Homeodomain-like_sf"/>
</dbReference>
<dbReference type="PROSITE" id="PS00675">
    <property type="entry name" value="SIGMA54_INTERACT_1"/>
    <property type="match status" value="1"/>
</dbReference>
<protein>
    <submittedName>
        <fullName evidence="8">PAS domain S-box</fullName>
    </submittedName>
</protein>
<feature type="domain" description="PAS" evidence="7">
    <location>
        <begin position="206"/>
        <end position="250"/>
    </location>
</feature>
<dbReference type="Pfam" id="PF00158">
    <property type="entry name" value="Sigma54_activat"/>
    <property type="match status" value="1"/>
</dbReference>
<dbReference type="Pfam" id="PF08448">
    <property type="entry name" value="PAS_4"/>
    <property type="match status" value="1"/>
</dbReference>
<dbReference type="PRINTS" id="PR01590">
    <property type="entry name" value="HTHFIS"/>
</dbReference>
<dbReference type="GO" id="GO:0043565">
    <property type="term" value="F:sequence-specific DNA binding"/>
    <property type="evidence" value="ECO:0007669"/>
    <property type="project" value="InterPro"/>
</dbReference>
<dbReference type="Pfam" id="PF13426">
    <property type="entry name" value="PAS_9"/>
    <property type="match status" value="1"/>
</dbReference>
<dbReference type="PATRIC" id="fig|706587.4.peg.2573"/>
<keyword evidence="4" id="KW-0804">Transcription</keyword>
<dbReference type="Proteomes" id="UP000006055">
    <property type="component" value="Chromosome"/>
</dbReference>
<dbReference type="Gene3D" id="3.40.50.300">
    <property type="entry name" value="P-loop containing nucleotide triphosphate hydrolases"/>
    <property type="match status" value="1"/>
</dbReference>
<dbReference type="InterPro" id="IPR058031">
    <property type="entry name" value="AAA_lid_NorR"/>
</dbReference>
<evidence type="ECO:0000259" key="7">
    <source>
        <dbReference type="PROSITE" id="PS50112"/>
    </source>
</evidence>
<dbReference type="HOGENOM" id="CLU_000445_8_1_7"/>
<evidence type="ECO:0000313" key="9">
    <source>
        <dbReference type="Proteomes" id="UP000006055"/>
    </source>
</evidence>
<evidence type="ECO:0000259" key="6">
    <source>
        <dbReference type="PROSITE" id="PS50045"/>
    </source>
</evidence>
<dbReference type="InterPro" id="IPR003593">
    <property type="entry name" value="AAA+_ATPase"/>
</dbReference>
<dbReference type="SUPFAM" id="SSF46689">
    <property type="entry name" value="Homeodomain-like"/>
    <property type="match status" value="1"/>
</dbReference>
<evidence type="ECO:0000256" key="5">
    <source>
        <dbReference type="SAM" id="Coils"/>
    </source>
</evidence>
<dbReference type="SUPFAM" id="SSF52540">
    <property type="entry name" value="P-loop containing nucleoside triphosphate hydrolases"/>
    <property type="match status" value="1"/>
</dbReference>
<feature type="coiled-coil region" evidence="5">
    <location>
        <begin position="179"/>
        <end position="206"/>
    </location>
</feature>
<dbReference type="FunFam" id="3.40.50.300:FF:000006">
    <property type="entry name" value="DNA-binding transcriptional regulator NtrC"/>
    <property type="match status" value="1"/>
</dbReference>
<dbReference type="InterPro" id="IPR025662">
    <property type="entry name" value="Sigma_54_int_dom_ATP-bd_1"/>
</dbReference>
<dbReference type="Gene3D" id="1.10.8.60">
    <property type="match status" value="1"/>
</dbReference>
<dbReference type="InterPro" id="IPR002197">
    <property type="entry name" value="HTH_Fis"/>
</dbReference>
<keyword evidence="3" id="KW-0805">Transcription regulation</keyword>
<evidence type="ECO:0000256" key="3">
    <source>
        <dbReference type="ARBA" id="ARBA00023015"/>
    </source>
</evidence>
<dbReference type="Gene3D" id="1.10.10.60">
    <property type="entry name" value="Homeodomain-like"/>
    <property type="match status" value="1"/>
</dbReference>
<dbReference type="EMBL" id="CP003360">
    <property type="protein sequence ID" value="AFM24934.1"/>
    <property type="molecule type" value="Genomic_DNA"/>
</dbReference>
<sequence length="648" mass="71908">MNESKKPNEPTKLDDFQIPYDGAQFNVLELSSRDEPEWSWERLHQSRQILDSLPMGIGLVVHGKLLFLNRRMAEILADTGESNLVGRDFLGFIPLGCQQLVAKSLRNALATSALTPVGETDFIRTNGKLITTHMIVRAIKFEEQDAVLALLSEISPLPAMPASTEVPWKEAADPLQENAHETTEAVRVLLERIDDLTQQCESLRRRGQLIGAIFDEAQDLVFSKDINLRYTFVNPAMQKLHGRSASEILGLSADDLMPGEAGKRVNAVDARVIAGETVEEVYTTPIHGIPLTFHGIRAPLRNPAGHIIGMFGIVRNITDNKGIRNPELSPAKRSYPSRVMKETLLQAQSVAASDGTVLLLGESGSGKDFMAKWIHDHSKRADGRFFSINCAAVSGELADSELFGHEAGAFTGARTAKKGLLQLAEGGTLLLNEIGEFSLPLQAKLLTFLDTKSFLRVGGEQIIHVNVRIMAATHRVLANEVAEGRFLAPLFYRLNVLKLDVPPLRERVEDIPIIAREIISSLAKEMQLKRVPEFDSSSLYALANYHWPGNVRELKNVVERALMLWKGGSLRIDTRSLDVIPEPWSHKVNLDADRSLHEVLDEVARALCVESVRRCNGSKTKAARMLGISRGVLYRSMKRTNMSRDFET</sequence>
<evidence type="ECO:0000313" key="8">
    <source>
        <dbReference type="EMBL" id="AFM24934.1"/>
    </source>
</evidence>
<dbReference type="STRING" id="706587.Desti_2243"/>
<dbReference type="PROSITE" id="PS00688">
    <property type="entry name" value="SIGMA54_INTERACT_3"/>
    <property type="match status" value="1"/>
</dbReference>
<dbReference type="PANTHER" id="PTHR32071">
    <property type="entry name" value="TRANSCRIPTIONAL REGULATORY PROTEIN"/>
    <property type="match status" value="1"/>
</dbReference>
<reference evidence="9" key="1">
    <citation type="submission" date="2012-06" db="EMBL/GenBank/DDBJ databases">
        <title>Complete sequence of chromosome of Desulfomonile tiedjei DSM 6799.</title>
        <authorList>
            <person name="Lucas S."/>
            <person name="Copeland A."/>
            <person name="Lapidus A."/>
            <person name="Glavina del Rio T."/>
            <person name="Dalin E."/>
            <person name="Tice H."/>
            <person name="Bruce D."/>
            <person name="Goodwin L."/>
            <person name="Pitluck S."/>
            <person name="Peters L."/>
            <person name="Ovchinnikova G."/>
            <person name="Zeytun A."/>
            <person name="Lu M."/>
            <person name="Kyrpides N."/>
            <person name="Mavromatis K."/>
            <person name="Ivanova N."/>
            <person name="Brettin T."/>
            <person name="Detter J.C."/>
            <person name="Han C."/>
            <person name="Larimer F."/>
            <person name="Land M."/>
            <person name="Hauser L."/>
            <person name="Markowitz V."/>
            <person name="Cheng J.-F."/>
            <person name="Hugenholtz P."/>
            <person name="Woyke T."/>
            <person name="Wu D."/>
            <person name="Spring S."/>
            <person name="Schroeder M."/>
            <person name="Brambilla E."/>
            <person name="Klenk H.-P."/>
            <person name="Eisen J.A."/>
        </authorList>
    </citation>
    <scope>NUCLEOTIDE SEQUENCE [LARGE SCALE GENOMIC DNA]</scope>
    <source>
        <strain evidence="9">ATCC 49306 / DSM 6799 / DCB-1</strain>
    </source>
</reference>
<dbReference type="InterPro" id="IPR000014">
    <property type="entry name" value="PAS"/>
</dbReference>
<dbReference type="KEGG" id="dti:Desti_2243"/>
<dbReference type="InterPro" id="IPR002078">
    <property type="entry name" value="Sigma_54_int"/>
</dbReference>
<dbReference type="GO" id="GO:0005524">
    <property type="term" value="F:ATP binding"/>
    <property type="evidence" value="ECO:0007669"/>
    <property type="project" value="UniProtKB-KW"/>
</dbReference>
<name>I4C5U3_DESTA</name>
<dbReference type="AlphaFoldDB" id="I4C5U3"/>
<gene>
    <name evidence="8" type="ordered locus">Desti_2243</name>
</gene>
<evidence type="ECO:0000256" key="1">
    <source>
        <dbReference type="ARBA" id="ARBA00022741"/>
    </source>
</evidence>
<dbReference type="CDD" id="cd00009">
    <property type="entry name" value="AAA"/>
    <property type="match status" value="1"/>
</dbReference>
<dbReference type="InterPro" id="IPR013656">
    <property type="entry name" value="PAS_4"/>
</dbReference>
<dbReference type="CDD" id="cd00130">
    <property type="entry name" value="PAS"/>
    <property type="match status" value="1"/>
</dbReference>
<proteinExistence type="predicted"/>
<keyword evidence="1" id="KW-0547">Nucleotide-binding</keyword>
<dbReference type="Pfam" id="PF25601">
    <property type="entry name" value="AAA_lid_14"/>
    <property type="match status" value="1"/>
</dbReference>
<dbReference type="SMART" id="SM00382">
    <property type="entry name" value="AAA"/>
    <property type="match status" value="1"/>
</dbReference>
<dbReference type="InterPro" id="IPR027417">
    <property type="entry name" value="P-loop_NTPase"/>
</dbReference>
<evidence type="ECO:0000256" key="2">
    <source>
        <dbReference type="ARBA" id="ARBA00022840"/>
    </source>
</evidence>
<dbReference type="Pfam" id="PF02954">
    <property type="entry name" value="HTH_8"/>
    <property type="match status" value="1"/>
</dbReference>
<dbReference type="GO" id="GO:0006355">
    <property type="term" value="P:regulation of DNA-templated transcription"/>
    <property type="evidence" value="ECO:0007669"/>
    <property type="project" value="InterPro"/>
</dbReference>
<organism evidence="8 9">
    <name type="scientific">Desulfomonile tiedjei (strain ATCC 49306 / DSM 6799 / DCB-1)</name>
    <dbReference type="NCBI Taxonomy" id="706587"/>
    <lineage>
        <taxon>Bacteria</taxon>
        <taxon>Pseudomonadati</taxon>
        <taxon>Thermodesulfobacteriota</taxon>
        <taxon>Desulfomonilia</taxon>
        <taxon>Desulfomonilales</taxon>
        <taxon>Desulfomonilaceae</taxon>
        <taxon>Desulfomonile</taxon>
    </lineage>
</organism>
<dbReference type="eggNOG" id="COG3829">
    <property type="taxonomic scope" value="Bacteria"/>
</dbReference>
<keyword evidence="9" id="KW-1185">Reference proteome</keyword>
<keyword evidence="2" id="KW-0067">ATP-binding</keyword>